<feature type="region of interest" description="Disordered" evidence="1">
    <location>
        <begin position="356"/>
        <end position="395"/>
    </location>
</feature>
<gene>
    <name evidence="2" type="ORF">S7711_07758</name>
</gene>
<keyword evidence="3" id="KW-1185">Reference proteome</keyword>
<evidence type="ECO:0000313" key="3">
    <source>
        <dbReference type="Proteomes" id="UP000028045"/>
    </source>
</evidence>
<evidence type="ECO:0000313" key="2">
    <source>
        <dbReference type="EMBL" id="KEY73914.1"/>
    </source>
</evidence>
<accession>A0A084B8N5</accession>
<feature type="region of interest" description="Disordered" evidence="1">
    <location>
        <begin position="1"/>
        <end position="20"/>
    </location>
</feature>
<dbReference type="HOGENOM" id="CLU_699378_0_0_1"/>
<reference evidence="2 3" key="1">
    <citation type="journal article" date="2014" name="BMC Genomics">
        <title>Comparative genome sequencing reveals chemotype-specific gene clusters in the toxigenic black mold Stachybotrys.</title>
        <authorList>
            <person name="Semeiks J."/>
            <person name="Borek D."/>
            <person name="Otwinowski Z."/>
            <person name="Grishin N.V."/>
        </authorList>
    </citation>
    <scope>NUCLEOTIDE SEQUENCE [LARGE SCALE GENOMIC DNA]</scope>
    <source>
        <strain evidence="3">CBS 109288 / IBT 7711</strain>
    </source>
</reference>
<feature type="compositionally biased region" description="Polar residues" evidence="1">
    <location>
        <begin position="180"/>
        <end position="212"/>
    </location>
</feature>
<feature type="compositionally biased region" description="Polar residues" evidence="1">
    <location>
        <begin position="384"/>
        <end position="395"/>
    </location>
</feature>
<dbReference type="EMBL" id="KL647700">
    <property type="protein sequence ID" value="KEY73914.1"/>
    <property type="molecule type" value="Genomic_DNA"/>
</dbReference>
<sequence length="395" mass="43293">NSAGNFLRQRSKQSHWPNPAASIGLLIDTSSKNMGRNKAWHAQGPAQDAFESYLRLDLESSLMNSGIVQRATLFLRAYMIGPTEEKAVPTVMVCCINKKTRDEAERHVRRSRLVEQQGFALGRSALLLEAKAPLIKCMMHAVDDSDDNFLEEDLDQILLDDVEDEIISGSDNELQFRRGSGNNSVMEDTAYPSTNNKGDDNPSNLQSRLSTQGGKSLEIRQLGEIGQSVTQVYAVTSNGPVSGVLLPGTTSSFAPGGGLVRRMYAMELEVPLERGDCGSAVIDGITVTYVFKDIQDRTGMEVSLVTKTHLWSSATVPGEYQSNYMVGSSDEDFLESDIIPKYHSFLVPPSVEVRGGDKLRRHMTKEDTSLGQRSVSRESKSFGVPSTSSLSTISK</sequence>
<feature type="compositionally biased region" description="Basic and acidic residues" evidence="1">
    <location>
        <begin position="356"/>
        <end position="368"/>
    </location>
</feature>
<feature type="region of interest" description="Disordered" evidence="1">
    <location>
        <begin position="170"/>
        <end position="212"/>
    </location>
</feature>
<proteinExistence type="predicted"/>
<dbReference type="OrthoDB" id="5154258at2759"/>
<feature type="non-terminal residue" evidence="2">
    <location>
        <position position="1"/>
    </location>
</feature>
<organism evidence="2 3">
    <name type="scientific">Stachybotrys chartarum (strain CBS 109288 / IBT 7711)</name>
    <name type="common">Toxic black mold</name>
    <name type="synonym">Stilbospora chartarum</name>
    <dbReference type="NCBI Taxonomy" id="1280523"/>
    <lineage>
        <taxon>Eukaryota</taxon>
        <taxon>Fungi</taxon>
        <taxon>Dikarya</taxon>
        <taxon>Ascomycota</taxon>
        <taxon>Pezizomycotina</taxon>
        <taxon>Sordariomycetes</taxon>
        <taxon>Hypocreomycetidae</taxon>
        <taxon>Hypocreales</taxon>
        <taxon>Stachybotryaceae</taxon>
        <taxon>Stachybotrys</taxon>
    </lineage>
</organism>
<protein>
    <submittedName>
        <fullName evidence="2">Uncharacterized protein</fullName>
    </submittedName>
</protein>
<dbReference type="Proteomes" id="UP000028045">
    <property type="component" value="Unassembled WGS sequence"/>
</dbReference>
<evidence type="ECO:0000256" key="1">
    <source>
        <dbReference type="SAM" id="MobiDB-lite"/>
    </source>
</evidence>
<name>A0A084B8N5_STACB</name>
<dbReference type="AlphaFoldDB" id="A0A084B8N5"/>